<feature type="region of interest" description="Disordered" evidence="1">
    <location>
        <begin position="160"/>
        <end position="189"/>
    </location>
</feature>
<feature type="compositionally biased region" description="Polar residues" evidence="1">
    <location>
        <begin position="223"/>
        <end position="232"/>
    </location>
</feature>
<dbReference type="EMBL" id="KN123755">
    <property type="protein sequence ID" value="KFO23610.1"/>
    <property type="molecule type" value="Genomic_DNA"/>
</dbReference>
<protein>
    <submittedName>
        <fullName evidence="2">Uncharacterized protein</fullName>
    </submittedName>
</protein>
<gene>
    <name evidence="2" type="ORF">H920_14814</name>
</gene>
<name>A0A091D0D2_FUKDA</name>
<feature type="compositionally biased region" description="Pro residues" evidence="1">
    <location>
        <begin position="211"/>
        <end position="220"/>
    </location>
</feature>
<feature type="compositionally biased region" description="Pro residues" evidence="1">
    <location>
        <begin position="348"/>
        <end position="359"/>
    </location>
</feature>
<sequence length="359" mass="38258">MGILSSNWTSTSAELSEFSKSVALLGLSFPGEKWRSEEHLPVGGARLSSVPGTWVRGLRSLRFGKMQPSCAPAAWAAPGRGPISDPHSPSNDRIYIEPGRIRHPEESQARGGCSLLYHHDQETDDTQATGSVTQEVRAAWSWGVGQTKAVGRQHLLRTPRASRAVTEHPASPVALKTLDPGTQPAEGGRHLALRRLTVRITNSSDASPWEHSPPPPPPPLRSSYHTPLTDGQSEAPRAGAFVCLAEAGSEPDTKGSCLVDSCRSLHPFSSPSSRPGSSMSPLSSEGLKAWKGEGLQRLCCENTVLPGWNFPGVGVSSSLRCRALMGPRPQPQRTPTALIGESLQARAPSPPPPDLEGSV</sequence>
<keyword evidence="3" id="KW-1185">Reference proteome</keyword>
<organism evidence="2 3">
    <name type="scientific">Fukomys damarensis</name>
    <name type="common">Damaraland mole rat</name>
    <name type="synonym">Cryptomys damarensis</name>
    <dbReference type="NCBI Taxonomy" id="885580"/>
    <lineage>
        <taxon>Eukaryota</taxon>
        <taxon>Metazoa</taxon>
        <taxon>Chordata</taxon>
        <taxon>Craniata</taxon>
        <taxon>Vertebrata</taxon>
        <taxon>Euteleostomi</taxon>
        <taxon>Mammalia</taxon>
        <taxon>Eutheria</taxon>
        <taxon>Euarchontoglires</taxon>
        <taxon>Glires</taxon>
        <taxon>Rodentia</taxon>
        <taxon>Hystricomorpha</taxon>
        <taxon>Bathyergidae</taxon>
        <taxon>Fukomys</taxon>
    </lineage>
</organism>
<dbReference type="Proteomes" id="UP000028990">
    <property type="component" value="Unassembled WGS sequence"/>
</dbReference>
<feature type="region of interest" description="Disordered" evidence="1">
    <location>
        <begin position="202"/>
        <end position="233"/>
    </location>
</feature>
<proteinExistence type="predicted"/>
<evidence type="ECO:0000256" key="1">
    <source>
        <dbReference type="SAM" id="MobiDB-lite"/>
    </source>
</evidence>
<evidence type="ECO:0000313" key="3">
    <source>
        <dbReference type="Proteomes" id="UP000028990"/>
    </source>
</evidence>
<dbReference type="AlphaFoldDB" id="A0A091D0D2"/>
<reference evidence="2 3" key="1">
    <citation type="submission" date="2013-11" db="EMBL/GenBank/DDBJ databases">
        <title>The Damaraland mole rat (Fukomys damarensis) genome and evolution of African mole rats.</title>
        <authorList>
            <person name="Gladyshev V.N."/>
            <person name="Fang X."/>
        </authorList>
    </citation>
    <scope>NUCLEOTIDE SEQUENCE [LARGE SCALE GENOMIC DNA]</scope>
    <source>
        <tissue evidence="2">Liver</tissue>
    </source>
</reference>
<evidence type="ECO:0000313" key="2">
    <source>
        <dbReference type="EMBL" id="KFO23610.1"/>
    </source>
</evidence>
<accession>A0A091D0D2</accession>
<feature type="region of interest" description="Disordered" evidence="1">
    <location>
        <begin position="324"/>
        <end position="359"/>
    </location>
</feature>